<name>A0A183HA77_9BILA</name>
<dbReference type="STRING" id="387005.A0A183HA77"/>
<keyword evidence="1" id="KW-0175">Coiled coil</keyword>
<reference evidence="2 3" key="2">
    <citation type="submission" date="2018-11" db="EMBL/GenBank/DDBJ databases">
        <authorList>
            <consortium name="Pathogen Informatics"/>
        </authorList>
    </citation>
    <scope>NUCLEOTIDE SEQUENCE [LARGE SCALE GENOMIC DNA]</scope>
</reference>
<feature type="coiled-coil region" evidence="1">
    <location>
        <begin position="5"/>
        <end position="32"/>
    </location>
</feature>
<dbReference type="WBParaSite" id="OFLC_0000438801-mRNA-1">
    <property type="protein sequence ID" value="OFLC_0000438801-mRNA-1"/>
    <property type="gene ID" value="OFLC_0000438801"/>
</dbReference>
<dbReference type="EMBL" id="UZAJ01003307">
    <property type="protein sequence ID" value="VDO39837.1"/>
    <property type="molecule type" value="Genomic_DNA"/>
</dbReference>
<sequence length="43" mass="5200">MNESFKKIEHAIDDLQMTMDLVENEAAHERLKVLQDWKDRRSK</sequence>
<organism evidence="4">
    <name type="scientific">Onchocerca flexuosa</name>
    <dbReference type="NCBI Taxonomy" id="387005"/>
    <lineage>
        <taxon>Eukaryota</taxon>
        <taxon>Metazoa</taxon>
        <taxon>Ecdysozoa</taxon>
        <taxon>Nematoda</taxon>
        <taxon>Chromadorea</taxon>
        <taxon>Rhabditida</taxon>
        <taxon>Spirurina</taxon>
        <taxon>Spiruromorpha</taxon>
        <taxon>Filarioidea</taxon>
        <taxon>Onchocercidae</taxon>
        <taxon>Onchocerca</taxon>
    </lineage>
</organism>
<accession>A0A183HA77</accession>
<protein>
    <submittedName>
        <fullName evidence="4">Phage protein</fullName>
    </submittedName>
</protein>
<dbReference type="AlphaFoldDB" id="A0A183HA77"/>
<evidence type="ECO:0000256" key="1">
    <source>
        <dbReference type="SAM" id="Coils"/>
    </source>
</evidence>
<gene>
    <name evidence="2" type="ORF">OFLC_LOCUS4389</name>
</gene>
<evidence type="ECO:0000313" key="2">
    <source>
        <dbReference type="EMBL" id="VDO39837.1"/>
    </source>
</evidence>
<evidence type="ECO:0000313" key="3">
    <source>
        <dbReference type="Proteomes" id="UP000267606"/>
    </source>
</evidence>
<evidence type="ECO:0000313" key="4">
    <source>
        <dbReference type="WBParaSite" id="OFLC_0000438801-mRNA-1"/>
    </source>
</evidence>
<proteinExistence type="predicted"/>
<keyword evidence="3" id="KW-1185">Reference proteome</keyword>
<dbReference type="Proteomes" id="UP000267606">
    <property type="component" value="Unassembled WGS sequence"/>
</dbReference>
<reference evidence="4" key="1">
    <citation type="submission" date="2016-06" db="UniProtKB">
        <authorList>
            <consortium name="WormBaseParasite"/>
        </authorList>
    </citation>
    <scope>IDENTIFICATION</scope>
</reference>